<evidence type="ECO:0000256" key="1">
    <source>
        <dbReference type="SAM" id="SignalP"/>
    </source>
</evidence>
<sequence length="448" mass="48987">MFKKKVTAILVAGLAATGAIGFAQTLGDASTPQVVQATNATITGSCKFEVHLDSDIAGKTTYVIGKNVTAAKSQSVIMKAAVPALSGYHNVMHSKVEVGVVNNQVVPLQYTTMFKNGTSMPNSMAKAAAYNKYVKIAYSDYAVFTNQKQTGDTNSIKGNTYLAKVIYREKDNSAFAFLSLYDGNGKWVGYVANRAVTASKAPAYKPAATKLAAKVQGNAIKYNKYVTVTKKGNAVWSGFDFKTKKTTTDKLYQKTLLAKVKYNHSNGSTYLSLYDHKNKWLGYVNAKAVKVGSGQQGGAISANKYVTLTSKNYTIWSDFGFKNVKHYSKNYYQKTYQVKTVYNHFSGSTYLSLYDSKGKWFGYINQNGTKTAAGQQGVAITYKHTVTIKKAGYTIWGSFFGKKRGTSTKYKNKKLTAKVKYNCANGSTYLSLYSGSKWVGYVNAGVTK</sequence>
<dbReference type="PATRIC" id="fig|1291052.5.peg.1666"/>
<organism evidence="2 3">
    <name type="scientific">Lacticaseibacillus sharpeae JCM 1186 = DSM 20505</name>
    <dbReference type="NCBI Taxonomy" id="1291052"/>
    <lineage>
        <taxon>Bacteria</taxon>
        <taxon>Bacillati</taxon>
        <taxon>Bacillota</taxon>
        <taxon>Bacilli</taxon>
        <taxon>Lactobacillales</taxon>
        <taxon>Lactobacillaceae</taxon>
        <taxon>Lacticaseibacillus</taxon>
    </lineage>
</organism>
<keyword evidence="1" id="KW-0732">Signal</keyword>
<dbReference type="Proteomes" id="UP000051679">
    <property type="component" value="Unassembled WGS sequence"/>
</dbReference>
<proteinExistence type="predicted"/>
<keyword evidence="3" id="KW-1185">Reference proteome</keyword>
<feature type="chain" id="PRO_5038770640" evidence="1">
    <location>
        <begin position="24"/>
        <end position="448"/>
    </location>
</feature>
<dbReference type="EMBL" id="AYYO01000030">
    <property type="protein sequence ID" value="KRM55186.1"/>
    <property type="molecule type" value="Genomic_DNA"/>
</dbReference>
<reference evidence="2 3" key="1">
    <citation type="journal article" date="2015" name="Genome Announc.">
        <title>Expanding the biotechnology potential of lactobacilli through comparative genomics of 213 strains and associated genera.</title>
        <authorList>
            <person name="Sun Z."/>
            <person name="Harris H.M."/>
            <person name="McCann A."/>
            <person name="Guo C."/>
            <person name="Argimon S."/>
            <person name="Zhang W."/>
            <person name="Yang X."/>
            <person name="Jeffery I.B."/>
            <person name="Cooney J.C."/>
            <person name="Kagawa T.F."/>
            <person name="Liu W."/>
            <person name="Song Y."/>
            <person name="Salvetti E."/>
            <person name="Wrobel A."/>
            <person name="Rasinkangas P."/>
            <person name="Parkhill J."/>
            <person name="Rea M.C."/>
            <person name="O'Sullivan O."/>
            <person name="Ritari J."/>
            <person name="Douillard F.P."/>
            <person name="Paul Ross R."/>
            <person name="Yang R."/>
            <person name="Briner A.E."/>
            <person name="Felis G.E."/>
            <person name="de Vos W.M."/>
            <person name="Barrangou R."/>
            <person name="Klaenhammer T.R."/>
            <person name="Caufield P.W."/>
            <person name="Cui Y."/>
            <person name="Zhang H."/>
            <person name="O'Toole P.W."/>
        </authorList>
    </citation>
    <scope>NUCLEOTIDE SEQUENCE [LARGE SCALE GENOMIC DNA]</scope>
    <source>
        <strain evidence="2 3">DSM 20505</strain>
    </source>
</reference>
<gene>
    <name evidence="2" type="ORF">FC18_GL001636</name>
</gene>
<feature type="signal peptide" evidence="1">
    <location>
        <begin position="1"/>
        <end position="23"/>
    </location>
</feature>
<accession>A0A0R1ZLF8</accession>
<evidence type="ECO:0000313" key="2">
    <source>
        <dbReference type="EMBL" id="KRM55186.1"/>
    </source>
</evidence>
<dbReference type="STRING" id="1291052.FC18_GL001636"/>
<name>A0A0R1ZLF8_9LACO</name>
<comment type="caution">
    <text evidence="2">The sequence shown here is derived from an EMBL/GenBank/DDBJ whole genome shotgun (WGS) entry which is preliminary data.</text>
</comment>
<dbReference type="AlphaFoldDB" id="A0A0R1ZLF8"/>
<dbReference type="RefSeq" id="WP_056975873.1">
    <property type="nucleotide sequence ID" value="NZ_AYYO01000030.1"/>
</dbReference>
<protein>
    <submittedName>
        <fullName evidence="2">Uncharacterized protein</fullName>
    </submittedName>
</protein>
<evidence type="ECO:0000313" key="3">
    <source>
        <dbReference type="Proteomes" id="UP000051679"/>
    </source>
</evidence>